<reference evidence="1" key="1">
    <citation type="journal article" date="2023" name="G3 (Bethesda)">
        <title>A reference genome for the long-term kleptoplast-retaining sea slug Elysia crispata morphotype clarki.</title>
        <authorList>
            <person name="Eastman K.E."/>
            <person name="Pendleton A.L."/>
            <person name="Shaikh M.A."/>
            <person name="Suttiyut T."/>
            <person name="Ogas R."/>
            <person name="Tomko P."/>
            <person name="Gavelis G."/>
            <person name="Widhalm J.R."/>
            <person name="Wisecaver J.H."/>
        </authorList>
    </citation>
    <scope>NUCLEOTIDE SEQUENCE</scope>
    <source>
        <strain evidence="1">ECLA1</strain>
    </source>
</reference>
<proteinExistence type="predicted"/>
<dbReference type="AlphaFoldDB" id="A0AAE0XDQ6"/>
<protein>
    <submittedName>
        <fullName evidence="1">Uncharacterized protein</fullName>
    </submittedName>
</protein>
<dbReference type="EMBL" id="JAWDGP010008106">
    <property type="protein sequence ID" value="KAK3690917.1"/>
    <property type="molecule type" value="Genomic_DNA"/>
</dbReference>
<name>A0AAE0XDQ6_9GAST</name>
<evidence type="ECO:0000313" key="1">
    <source>
        <dbReference type="EMBL" id="KAK3690917.1"/>
    </source>
</evidence>
<sequence>MKSERSPWCGEERHRDEICTVTDFGVDEGKYSDEICTVTDFGVDEGKYSDEICTVTSLLWMTTLYQAERFARRTIYSAVNCPGWTSHKKLPEDKTVFISPYTPGLSVANQRNPAKYVSCVFILLVSMSPSQ</sequence>
<keyword evidence="2" id="KW-1185">Reference proteome</keyword>
<accession>A0AAE0XDQ6</accession>
<organism evidence="1 2">
    <name type="scientific">Elysia crispata</name>
    <name type="common">lettuce slug</name>
    <dbReference type="NCBI Taxonomy" id="231223"/>
    <lineage>
        <taxon>Eukaryota</taxon>
        <taxon>Metazoa</taxon>
        <taxon>Spiralia</taxon>
        <taxon>Lophotrochozoa</taxon>
        <taxon>Mollusca</taxon>
        <taxon>Gastropoda</taxon>
        <taxon>Heterobranchia</taxon>
        <taxon>Euthyneura</taxon>
        <taxon>Panpulmonata</taxon>
        <taxon>Sacoglossa</taxon>
        <taxon>Placobranchoidea</taxon>
        <taxon>Plakobranchidae</taxon>
        <taxon>Elysia</taxon>
    </lineage>
</organism>
<comment type="caution">
    <text evidence="1">The sequence shown here is derived from an EMBL/GenBank/DDBJ whole genome shotgun (WGS) entry which is preliminary data.</text>
</comment>
<gene>
    <name evidence="1" type="ORF">RRG08_021615</name>
</gene>
<dbReference type="Proteomes" id="UP001283361">
    <property type="component" value="Unassembled WGS sequence"/>
</dbReference>
<evidence type="ECO:0000313" key="2">
    <source>
        <dbReference type="Proteomes" id="UP001283361"/>
    </source>
</evidence>